<name>A0A1H1GMI4_NATTX</name>
<keyword evidence="1" id="KW-1133">Transmembrane helix</keyword>
<proteinExistence type="predicted"/>
<dbReference type="EMBL" id="FNLC01000002">
    <property type="protein sequence ID" value="SDR14086.1"/>
    <property type="molecule type" value="Genomic_DNA"/>
</dbReference>
<accession>A0A1H1GMI4</accession>
<feature type="transmembrane region" description="Helical" evidence="1">
    <location>
        <begin position="12"/>
        <end position="32"/>
    </location>
</feature>
<dbReference type="Proteomes" id="UP000198848">
    <property type="component" value="Unassembled WGS sequence"/>
</dbReference>
<evidence type="ECO:0000313" key="3">
    <source>
        <dbReference type="Proteomes" id="UP000198848"/>
    </source>
</evidence>
<reference evidence="3" key="1">
    <citation type="submission" date="2016-10" db="EMBL/GenBank/DDBJ databases">
        <authorList>
            <person name="Varghese N."/>
            <person name="Submissions S."/>
        </authorList>
    </citation>
    <scope>NUCLEOTIDE SEQUENCE [LARGE SCALE GENOMIC DNA]</scope>
    <source>
        <strain evidence="3">DSM 24767</strain>
    </source>
</reference>
<dbReference type="AlphaFoldDB" id="A0A1H1GMI4"/>
<organism evidence="2 3">
    <name type="scientific">Natronobacterium texcoconense</name>
    <dbReference type="NCBI Taxonomy" id="1095778"/>
    <lineage>
        <taxon>Archaea</taxon>
        <taxon>Methanobacteriati</taxon>
        <taxon>Methanobacteriota</taxon>
        <taxon>Stenosarchaea group</taxon>
        <taxon>Halobacteria</taxon>
        <taxon>Halobacteriales</taxon>
        <taxon>Natrialbaceae</taxon>
        <taxon>Natronobacterium</taxon>
    </lineage>
</organism>
<keyword evidence="1" id="KW-0812">Transmembrane</keyword>
<feature type="transmembrane region" description="Helical" evidence="1">
    <location>
        <begin position="44"/>
        <end position="63"/>
    </location>
</feature>
<dbReference type="RefSeq" id="WP_090382153.1">
    <property type="nucleotide sequence ID" value="NZ_FNLC01000002.1"/>
</dbReference>
<dbReference type="STRING" id="1095778.SAMN04489842_2492"/>
<protein>
    <submittedName>
        <fullName evidence="2">Uncharacterized protein</fullName>
    </submittedName>
</protein>
<dbReference type="OrthoDB" id="221164at2157"/>
<sequence>MFGIPPETATSLTSTIVLLQIAVGLVITALAAVGYRRNRSQPMLFLAVGIALLTFVSAVFTIAVARTGSVAMTPLVGQLTEFVGLLFVLYSIVLARRQ</sequence>
<evidence type="ECO:0000313" key="2">
    <source>
        <dbReference type="EMBL" id="SDR14086.1"/>
    </source>
</evidence>
<evidence type="ECO:0000256" key="1">
    <source>
        <dbReference type="SAM" id="Phobius"/>
    </source>
</evidence>
<feature type="transmembrane region" description="Helical" evidence="1">
    <location>
        <begin position="75"/>
        <end position="95"/>
    </location>
</feature>
<keyword evidence="1" id="KW-0472">Membrane</keyword>
<dbReference type="InterPro" id="IPR055943">
    <property type="entry name" value="DUF7521"/>
</dbReference>
<dbReference type="Pfam" id="PF24365">
    <property type="entry name" value="DUF7521"/>
    <property type="match status" value="1"/>
</dbReference>
<keyword evidence="3" id="KW-1185">Reference proteome</keyword>
<gene>
    <name evidence="2" type="ORF">SAMN04489842_2492</name>
</gene>